<protein>
    <recommendedName>
        <fullName evidence="4">Muramidase (Phage lambda lysozyme)</fullName>
    </recommendedName>
</protein>
<gene>
    <name evidence="2" type="ORF">SAMN04488003_101294</name>
</gene>
<dbReference type="InterPro" id="IPR023346">
    <property type="entry name" value="Lysozyme-like_dom_sf"/>
</dbReference>
<organism evidence="2 3">
    <name type="scientific">Loktanella fryxellensis</name>
    <dbReference type="NCBI Taxonomy" id="245187"/>
    <lineage>
        <taxon>Bacteria</taxon>
        <taxon>Pseudomonadati</taxon>
        <taxon>Pseudomonadota</taxon>
        <taxon>Alphaproteobacteria</taxon>
        <taxon>Rhodobacterales</taxon>
        <taxon>Roseobacteraceae</taxon>
        <taxon>Loktanella</taxon>
    </lineage>
</organism>
<name>A0A1H7YS28_9RHOB</name>
<dbReference type="RefSeq" id="WP_089897915.1">
    <property type="nucleotide sequence ID" value="NZ_FOCI01000001.1"/>
</dbReference>
<evidence type="ECO:0008006" key="4">
    <source>
        <dbReference type="Google" id="ProtNLM"/>
    </source>
</evidence>
<reference evidence="2 3" key="1">
    <citation type="submission" date="2016-10" db="EMBL/GenBank/DDBJ databases">
        <authorList>
            <person name="de Groot N.N."/>
        </authorList>
    </citation>
    <scope>NUCLEOTIDE SEQUENCE [LARGE SCALE GENOMIC DNA]</scope>
    <source>
        <strain evidence="2 3">DSM 16213</strain>
    </source>
</reference>
<keyword evidence="3" id="KW-1185">Reference proteome</keyword>
<evidence type="ECO:0000313" key="2">
    <source>
        <dbReference type="EMBL" id="SEM49052.1"/>
    </source>
</evidence>
<evidence type="ECO:0000313" key="3">
    <source>
        <dbReference type="Proteomes" id="UP000199585"/>
    </source>
</evidence>
<feature type="region of interest" description="Disordered" evidence="1">
    <location>
        <begin position="85"/>
        <end position="109"/>
    </location>
</feature>
<accession>A0A1H7YS28</accession>
<dbReference type="OrthoDB" id="7851400at2"/>
<dbReference type="Gene3D" id="1.10.530.10">
    <property type="match status" value="1"/>
</dbReference>
<dbReference type="AlphaFoldDB" id="A0A1H7YS28"/>
<sequence>MTPFRRFSLATFLLGLIIAVPEDAPADALSLAGRMPILPALTTPDESAVGVGIPAVMQTGVQTDGATVRSASLFAGATGRSFFAPLPPRDRTVGTDGNSGRSMPVLPGGGDTADRVRHLIAAAEAGPAGYDAVQYGARVKPGRPPTALTIAEIYAWIDATPGQPHAIGRYQFIPPTLRRLVDITGIDPRAQFTPQVQDALADVLLAEAGFADLTAGRIDRVAFMNNLAKIWAGLPTSNGRSYYHGYAGNHATMTWARYDAEMRTIFPG</sequence>
<evidence type="ECO:0000256" key="1">
    <source>
        <dbReference type="SAM" id="MobiDB-lite"/>
    </source>
</evidence>
<dbReference type="Proteomes" id="UP000199585">
    <property type="component" value="Unassembled WGS sequence"/>
</dbReference>
<dbReference type="EMBL" id="FOCI01000001">
    <property type="protein sequence ID" value="SEM49052.1"/>
    <property type="molecule type" value="Genomic_DNA"/>
</dbReference>
<dbReference type="STRING" id="245187.SAMN04488003_101294"/>
<dbReference type="SUPFAM" id="SSF53955">
    <property type="entry name" value="Lysozyme-like"/>
    <property type="match status" value="1"/>
</dbReference>
<proteinExistence type="predicted"/>